<evidence type="ECO:0000256" key="1">
    <source>
        <dbReference type="ARBA" id="ARBA00004651"/>
    </source>
</evidence>
<evidence type="ECO:0000256" key="3">
    <source>
        <dbReference type="ARBA" id="ARBA00022475"/>
    </source>
</evidence>
<sequence>MFERISLLPSYSLNRILIGAISSICLLMISPHSNVVMCYFNRLSAVSPTSEAPIVIGAFFSLHNPPVSHGGGRLRECGDIREDYGIHRVEGTFWILDQINANQSILPNITVGYQIRDSCWYAPVALEQTIEFIGKSVLTIGDPTLNTKNGRSRLAAIIGPGDSSITMQTHNILQLFEMPQIGYSSTARQLSDKEKFKYFIRVIASDTQQAQAIVNIIEQFKWNYVATIGTEGDYGRGGVEAIRRLLNKDACIGADFTMPIGANVSVAIQLIQQLIIRAPRVQVLICFCLDHSIRAILQAISQLNYTKRFVILGSDAWADRLNVIPNNTENVALGAITIKARSLRVPGFEQYFRRLHVYNNTRNVWFTEYWQHKFDCGLTNYNNTNSRKTYARQCRPEQESLTRVPYNEDPKLAFVINSILAVVHGLDKMHKQICNGTSGLCAEMTRMNTSLLMQFVTSSRFTGITGEEVFFDENGDGPGRYDILNLQYNSDDVEHPLHYVQIGTWNTGKLSLNTSSIRFFADQYSINQISIHQYCSEACPLGHIKKFIDDKHCCWKCHPCDNAIVLDETTCFTCPAGFAPNSDQTGNQHILIFPSFITEKPLACDLLPITTINFRHPLSIIICFGAAIGILISLFVLYIFIRFNATPVVKSTTRELSYLILTGILFCHLTAFIILQKPSFITCVLTRLLPGISFSMIYGSLVTKTNRIARLLARSKKKIITKRLKFMGARHQLAIACLIIVTEIIIVAATVYRDPPTAELIETGGRLLLTCKNSIPGIVAPLGFDGVLVFLCTLYAIKTRNLPENFNEAKFIGFSMYTTCVIWLAFAAVYVTIDVKVFSLCVATNASAYVVLVFLFFPKLYLIIFKPEKNQRSAFATNTDIRCHFGSSTSKGDISSYRYSEGAPLFRRSVINRIRFGNHLPVTNELNNTAGTSSTLRISDLLVNDRRASSSSAAYVRPWTHNRRLSGSPQSAIINNPPPYRKELSSQNTLDDLPDILPKRSPVKRSTDPAVHMKDEDQFKSTSRHSPECVLAANSSTNADLTTGTIDKNESVASMKTMDLESDSSSLWAEDDFALNSTTTSNSKSVCTCQLLWQMERDTDRRGANGIVYQIEHENIQYAMKISNKTSTKEYEIAEKMNNYINEHSLSDIKIIHMFNIQGFILSRPVGKLMNKNDLCKKKYINQLFKQLSIGQKLGFVHRDIRIYNLILFNDDIYLIDWDSSTYNGFQGNYEGTFTTASTSVLTEYELTHGKQVSAYYADDCLSIIYMLLLSKCTKEEHAALKQYASVSSAGELIVERSEILLQRHPTIIDHLNEIEKQRHNLFDIDDLHNRCQQIIQQHIDLI</sequence>
<evidence type="ECO:0000259" key="13">
    <source>
        <dbReference type="PROSITE" id="PS50259"/>
    </source>
</evidence>
<dbReference type="Pfam" id="PF01094">
    <property type="entry name" value="ANF_receptor"/>
    <property type="match status" value="1"/>
</dbReference>
<proteinExistence type="inferred from homology"/>
<dbReference type="InterPro" id="IPR011009">
    <property type="entry name" value="Kinase-like_dom_sf"/>
</dbReference>
<keyword evidence="7 12" id="KW-0472">Membrane</keyword>
<dbReference type="GO" id="GO:0005886">
    <property type="term" value="C:plasma membrane"/>
    <property type="evidence" value="ECO:0007669"/>
    <property type="project" value="UniProtKB-SubCell"/>
</dbReference>
<evidence type="ECO:0000256" key="6">
    <source>
        <dbReference type="ARBA" id="ARBA00023040"/>
    </source>
</evidence>
<dbReference type="InterPro" id="IPR001828">
    <property type="entry name" value="ANF_lig-bd_rcpt"/>
</dbReference>
<evidence type="ECO:0000256" key="4">
    <source>
        <dbReference type="ARBA" id="ARBA00022692"/>
    </source>
</evidence>
<feature type="transmembrane region" description="Helical" evidence="12">
    <location>
        <begin position="778"/>
        <end position="797"/>
    </location>
</feature>
<evidence type="ECO:0000256" key="2">
    <source>
        <dbReference type="ARBA" id="ARBA00007242"/>
    </source>
</evidence>
<evidence type="ECO:0000256" key="9">
    <source>
        <dbReference type="ARBA" id="ARBA00023180"/>
    </source>
</evidence>
<keyword evidence="9" id="KW-0325">Glycoprotein</keyword>
<dbReference type="Pfam" id="PF00003">
    <property type="entry name" value="7tm_3"/>
    <property type="match status" value="1"/>
</dbReference>
<evidence type="ECO:0000313" key="15">
    <source>
        <dbReference type="Proteomes" id="UP000663852"/>
    </source>
</evidence>
<feature type="transmembrane region" description="Helical" evidence="12">
    <location>
        <begin position="809"/>
        <end position="831"/>
    </location>
</feature>
<dbReference type="OrthoDB" id="425344at2759"/>
<evidence type="ECO:0000256" key="5">
    <source>
        <dbReference type="ARBA" id="ARBA00022989"/>
    </source>
</evidence>
<name>A0A813XCJ6_ADIRI</name>
<dbReference type="Gene3D" id="2.10.50.30">
    <property type="entry name" value="GPCR, family 3, nine cysteines domain"/>
    <property type="match status" value="1"/>
</dbReference>
<organism evidence="14 15">
    <name type="scientific">Adineta ricciae</name>
    <name type="common">Rotifer</name>
    <dbReference type="NCBI Taxonomy" id="249248"/>
    <lineage>
        <taxon>Eukaryota</taxon>
        <taxon>Metazoa</taxon>
        <taxon>Spiralia</taxon>
        <taxon>Gnathifera</taxon>
        <taxon>Rotifera</taxon>
        <taxon>Eurotatoria</taxon>
        <taxon>Bdelloidea</taxon>
        <taxon>Adinetida</taxon>
        <taxon>Adinetidae</taxon>
        <taxon>Adineta</taxon>
    </lineage>
</organism>
<dbReference type="InterPro" id="IPR050726">
    <property type="entry name" value="mGluR"/>
</dbReference>
<feature type="domain" description="G-protein coupled receptors family 3 profile" evidence="13">
    <location>
        <begin position="618"/>
        <end position="879"/>
    </location>
</feature>
<evidence type="ECO:0000313" key="14">
    <source>
        <dbReference type="EMBL" id="CAF0868661.1"/>
    </source>
</evidence>
<comment type="caution">
    <text evidence="14">The sequence shown here is derived from an EMBL/GenBank/DDBJ whole genome shotgun (WGS) entry which is preliminary data.</text>
</comment>
<evidence type="ECO:0000256" key="8">
    <source>
        <dbReference type="ARBA" id="ARBA00023170"/>
    </source>
</evidence>
<dbReference type="InterPro" id="IPR028082">
    <property type="entry name" value="Peripla_BP_I"/>
</dbReference>
<dbReference type="Proteomes" id="UP000663852">
    <property type="component" value="Unassembled WGS sequence"/>
</dbReference>
<feature type="transmembrane region" description="Helical" evidence="12">
    <location>
        <begin position="837"/>
        <end position="862"/>
    </location>
</feature>
<dbReference type="InterPro" id="IPR017978">
    <property type="entry name" value="GPCR_3_C"/>
</dbReference>
<evidence type="ECO:0000256" key="7">
    <source>
        <dbReference type="ARBA" id="ARBA00023136"/>
    </source>
</evidence>
<keyword evidence="8" id="KW-0675">Receptor</keyword>
<feature type="transmembrane region" description="Helical" evidence="12">
    <location>
        <begin position="656"/>
        <end position="675"/>
    </location>
</feature>
<evidence type="ECO:0000256" key="11">
    <source>
        <dbReference type="SAM" id="MobiDB-lite"/>
    </source>
</evidence>
<reference evidence="14" key="1">
    <citation type="submission" date="2021-02" db="EMBL/GenBank/DDBJ databases">
        <authorList>
            <person name="Nowell W R."/>
        </authorList>
    </citation>
    <scope>NUCLEOTIDE SEQUENCE</scope>
</reference>
<dbReference type="CDD" id="cd15285">
    <property type="entry name" value="7tmC_mGluR_group1"/>
    <property type="match status" value="1"/>
</dbReference>
<dbReference type="Gene3D" id="1.10.510.10">
    <property type="entry name" value="Transferase(Phosphotransferase) domain 1"/>
    <property type="match status" value="1"/>
</dbReference>
<evidence type="ECO:0000256" key="12">
    <source>
        <dbReference type="SAM" id="Phobius"/>
    </source>
</evidence>
<keyword evidence="3" id="KW-1003">Cell membrane</keyword>
<accession>A0A813XCJ6</accession>
<comment type="subcellular location">
    <subcellularLocation>
        <location evidence="1">Cell membrane</location>
        <topology evidence="1">Multi-pass membrane protein</topology>
    </subcellularLocation>
</comment>
<dbReference type="SUPFAM" id="SSF53822">
    <property type="entry name" value="Periplasmic binding protein-like I"/>
    <property type="match status" value="1"/>
</dbReference>
<feature type="region of interest" description="Disordered" evidence="11">
    <location>
        <begin position="985"/>
        <end position="1010"/>
    </location>
</feature>
<dbReference type="PROSITE" id="PS00981">
    <property type="entry name" value="G_PROTEIN_RECEP_F3_3"/>
    <property type="match status" value="1"/>
</dbReference>
<dbReference type="SUPFAM" id="SSF56112">
    <property type="entry name" value="Protein kinase-like (PK-like)"/>
    <property type="match status" value="1"/>
</dbReference>
<dbReference type="Gene3D" id="3.40.50.2300">
    <property type="match status" value="2"/>
</dbReference>
<dbReference type="InterPro" id="IPR000162">
    <property type="entry name" value="GPCR_3_mtglu_rcpt"/>
</dbReference>
<feature type="transmembrane region" description="Helical" evidence="12">
    <location>
        <begin position="733"/>
        <end position="752"/>
    </location>
</feature>
<feature type="transmembrane region" description="Helical" evidence="12">
    <location>
        <begin position="618"/>
        <end position="644"/>
    </location>
</feature>
<dbReference type="InterPro" id="IPR017979">
    <property type="entry name" value="GPCR_3_CS"/>
</dbReference>
<dbReference type="GO" id="GO:0004930">
    <property type="term" value="F:G protein-coupled receptor activity"/>
    <property type="evidence" value="ECO:0007669"/>
    <property type="project" value="UniProtKB-KW"/>
</dbReference>
<protein>
    <recommendedName>
        <fullName evidence="13">G-protein coupled receptors family 3 profile domain-containing protein</fullName>
    </recommendedName>
</protein>
<keyword evidence="5 12" id="KW-1133">Transmembrane helix</keyword>
<evidence type="ECO:0000256" key="10">
    <source>
        <dbReference type="ARBA" id="ARBA00023224"/>
    </source>
</evidence>
<dbReference type="EMBL" id="CAJNOJ010000026">
    <property type="protein sequence ID" value="CAF0868661.1"/>
    <property type="molecule type" value="Genomic_DNA"/>
</dbReference>
<keyword evidence="6" id="KW-0297">G-protein coupled receptor</keyword>
<gene>
    <name evidence="14" type="ORF">EDS130_LOCUS8176</name>
</gene>
<comment type="similarity">
    <text evidence="2">Belongs to the G-protein coupled receptor 3 family.</text>
</comment>
<keyword evidence="4 12" id="KW-0812">Transmembrane</keyword>
<dbReference type="PRINTS" id="PR00593">
    <property type="entry name" value="MTABOTROPICR"/>
</dbReference>
<dbReference type="FunFam" id="3.40.50.2300:FF:000145">
    <property type="entry name" value="Glutamate receptor, metabotropic"/>
    <property type="match status" value="1"/>
</dbReference>
<dbReference type="PROSITE" id="PS50259">
    <property type="entry name" value="G_PROTEIN_RECEP_F3_4"/>
    <property type="match status" value="1"/>
</dbReference>
<dbReference type="InterPro" id="IPR038550">
    <property type="entry name" value="GPCR_3_9-Cys_sf"/>
</dbReference>
<dbReference type="PRINTS" id="PR00248">
    <property type="entry name" value="GPCRMGR"/>
</dbReference>
<dbReference type="PANTHER" id="PTHR24060">
    <property type="entry name" value="METABOTROPIC GLUTAMATE RECEPTOR"/>
    <property type="match status" value="1"/>
</dbReference>
<keyword evidence="10" id="KW-0807">Transducer</keyword>
<dbReference type="InterPro" id="IPR000337">
    <property type="entry name" value="GPCR_3"/>
</dbReference>